<proteinExistence type="predicted"/>
<dbReference type="AlphaFoldDB" id="A0A0F9I7D0"/>
<sequence>MDDTREERVFISQQNYWAIHDFAYHNGYKRIYGTKLEALYRLIQRKGKVIGFPQDRIYHNIKVLEYGDGDFIGFVRTGYSKTSFFPCKLKIVLLRALGPVGNSTSKY</sequence>
<gene>
    <name evidence="1" type="ORF">LCGC14_1615070</name>
</gene>
<protein>
    <submittedName>
        <fullName evidence="1">Uncharacterized protein</fullName>
    </submittedName>
</protein>
<comment type="caution">
    <text evidence="1">The sequence shown here is derived from an EMBL/GenBank/DDBJ whole genome shotgun (WGS) entry which is preliminary data.</text>
</comment>
<name>A0A0F9I7D0_9ZZZZ</name>
<reference evidence="1" key="1">
    <citation type="journal article" date="2015" name="Nature">
        <title>Complex archaea that bridge the gap between prokaryotes and eukaryotes.</title>
        <authorList>
            <person name="Spang A."/>
            <person name="Saw J.H."/>
            <person name="Jorgensen S.L."/>
            <person name="Zaremba-Niedzwiedzka K."/>
            <person name="Martijn J."/>
            <person name="Lind A.E."/>
            <person name="van Eijk R."/>
            <person name="Schleper C."/>
            <person name="Guy L."/>
            <person name="Ettema T.J."/>
        </authorList>
    </citation>
    <scope>NUCLEOTIDE SEQUENCE</scope>
</reference>
<dbReference type="EMBL" id="LAZR01013121">
    <property type="protein sequence ID" value="KKM23452.1"/>
    <property type="molecule type" value="Genomic_DNA"/>
</dbReference>
<accession>A0A0F9I7D0</accession>
<evidence type="ECO:0000313" key="1">
    <source>
        <dbReference type="EMBL" id="KKM23452.1"/>
    </source>
</evidence>
<organism evidence="1">
    <name type="scientific">marine sediment metagenome</name>
    <dbReference type="NCBI Taxonomy" id="412755"/>
    <lineage>
        <taxon>unclassified sequences</taxon>
        <taxon>metagenomes</taxon>
        <taxon>ecological metagenomes</taxon>
    </lineage>
</organism>